<evidence type="ECO:0000313" key="3">
    <source>
        <dbReference type="Proteomes" id="UP000248857"/>
    </source>
</evidence>
<keyword evidence="1" id="KW-0472">Membrane</keyword>
<name>A0A2W1JLW2_9CYAN</name>
<accession>A0A2W1JLW2</accession>
<dbReference type="OrthoDB" id="495095at2"/>
<feature type="transmembrane region" description="Helical" evidence="1">
    <location>
        <begin position="121"/>
        <end position="139"/>
    </location>
</feature>
<evidence type="ECO:0000313" key="2">
    <source>
        <dbReference type="EMBL" id="PZD70271.1"/>
    </source>
</evidence>
<keyword evidence="1" id="KW-1133">Transmembrane helix</keyword>
<protein>
    <submittedName>
        <fullName evidence="2">Uncharacterized protein</fullName>
    </submittedName>
</protein>
<feature type="transmembrane region" description="Helical" evidence="1">
    <location>
        <begin position="79"/>
        <end position="100"/>
    </location>
</feature>
<organism evidence="2 3">
    <name type="scientific">Acaryochloris thomasi RCC1774</name>
    <dbReference type="NCBI Taxonomy" id="1764569"/>
    <lineage>
        <taxon>Bacteria</taxon>
        <taxon>Bacillati</taxon>
        <taxon>Cyanobacteriota</taxon>
        <taxon>Cyanophyceae</taxon>
        <taxon>Acaryochloridales</taxon>
        <taxon>Acaryochloridaceae</taxon>
        <taxon>Acaryochloris</taxon>
        <taxon>Acaryochloris thomasi</taxon>
    </lineage>
</organism>
<sequence>MLGPLYIPHVIFSAIVVCIWAYPRIAKRYSKYTARLTIGVMGFLGFNILTTLPARAQFLNGGREFFRTSFPDTTELTDLLFNIMLAVYVIYIAVSAYRVFGAMRSEEGGEWIEIAKTPLKIILAITVIDSMIALVVDGAG</sequence>
<comment type="caution">
    <text evidence="2">The sequence shown here is derived from an EMBL/GenBank/DDBJ whole genome shotgun (WGS) entry which is preliminary data.</text>
</comment>
<keyword evidence="1" id="KW-0812">Transmembrane</keyword>
<dbReference type="AlphaFoldDB" id="A0A2W1JLW2"/>
<evidence type="ECO:0000256" key="1">
    <source>
        <dbReference type="SAM" id="Phobius"/>
    </source>
</evidence>
<gene>
    <name evidence="2" type="ORF">C1752_14776</name>
</gene>
<feature type="transmembrane region" description="Helical" evidence="1">
    <location>
        <begin position="34"/>
        <end position="59"/>
    </location>
</feature>
<keyword evidence="3" id="KW-1185">Reference proteome</keyword>
<dbReference type="RefSeq" id="WP_110989165.1">
    <property type="nucleotide sequence ID" value="NZ_CAWNWM010000046.1"/>
</dbReference>
<dbReference type="Proteomes" id="UP000248857">
    <property type="component" value="Unassembled WGS sequence"/>
</dbReference>
<proteinExistence type="predicted"/>
<dbReference type="EMBL" id="PQWO01000046">
    <property type="protein sequence ID" value="PZD70271.1"/>
    <property type="molecule type" value="Genomic_DNA"/>
</dbReference>
<reference evidence="2 3" key="1">
    <citation type="journal article" date="2018" name="Sci. Rep.">
        <title>A novel species of the marine cyanobacterium Acaryochloris with a unique pigment content and lifestyle.</title>
        <authorList>
            <person name="Partensky F."/>
            <person name="Six C."/>
            <person name="Ratin M."/>
            <person name="Garczarek L."/>
            <person name="Vaulot D."/>
            <person name="Probert I."/>
            <person name="Calteau A."/>
            <person name="Gourvil P."/>
            <person name="Marie D."/>
            <person name="Grebert T."/>
            <person name="Bouchier C."/>
            <person name="Le Panse S."/>
            <person name="Gachenot M."/>
            <person name="Rodriguez F."/>
            <person name="Garrido J.L."/>
        </authorList>
    </citation>
    <scope>NUCLEOTIDE SEQUENCE [LARGE SCALE GENOMIC DNA]</scope>
    <source>
        <strain evidence="2 3">RCC1774</strain>
    </source>
</reference>
<feature type="transmembrane region" description="Helical" evidence="1">
    <location>
        <begin position="6"/>
        <end position="22"/>
    </location>
</feature>